<accession>A0A6J7D716</accession>
<dbReference type="EMBL" id="CAFBLU010000004">
    <property type="protein sequence ID" value="CAB4864928.1"/>
    <property type="molecule type" value="Genomic_DNA"/>
</dbReference>
<dbReference type="InterPro" id="IPR005185">
    <property type="entry name" value="YccF"/>
</dbReference>
<keyword evidence="1" id="KW-0472">Membrane</keyword>
<dbReference type="Pfam" id="PF03733">
    <property type="entry name" value="YccF"/>
    <property type="match status" value="2"/>
</dbReference>
<dbReference type="PANTHER" id="PTHR42903">
    <property type="entry name" value="INNER MEMBRANE PROTEIN YCCF"/>
    <property type="match status" value="1"/>
</dbReference>
<feature type="domain" description="Inner membrane component" evidence="2">
    <location>
        <begin position="68"/>
        <end position="118"/>
    </location>
</feature>
<evidence type="ECO:0000259" key="2">
    <source>
        <dbReference type="Pfam" id="PF03733"/>
    </source>
</evidence>
<name>A0A6J7D716_9ZZZZ</name>
<proteinExistence type="predicted"/>
<dbReference type="InterPro" id="IPR031308">
    <property type="entry name" value="UCP028777"/>
</dbReference>
<organism evidence="3">
    <name type="scientific">freshwater metagenome</name>
    <dbReference type="NCBI Taxonomy" id="449393"/>
    <lineage>
        <taxon>unclassified sequences</taxon>
        <taxon>metagenomes</taxon>
        <taxon>ecological metagenomes</taxon>
    </lineage>
</organism>
<feature type="transmembrane region" description="Helical" evidence="1">
    <location>
        <begin position="7"/>
        <end position="39"/>
    </location>
</feature>
<keyword evidence="1" id="KW-1133">Transmembrane helix</keyword>
<dbReference type="NCBIfam" id="NF008740">
    <property type="entry name" value="PRK11770.1-2"/>
    <property type="match status" value="1"/>
</dbReference>
<sequence length="146" mass="15475">MRLIGNLIWLVFSGFWLALTYFVAGVIMCVLIITIPFGLQAFKLANFSLWPFGRTVVEKPTAGAASLIGNIIWLLVCGVPLLIMHLVTAGLLAVTIIGIPLAIGNLKMIPISLLPFGKVIVPISSLAPGTPAPVYYTQPGSSSNNG</sequence>
<dbReference type="InterPro" id="IPR052937">
    <property type="entry name" value="Inner_membrane_protein"/>
</dbReference>
<dbReference type="PIRSF" id="PIRSF028777">
    <property type="entry name" value="UCP028777"/>
    <property type="match status" value="1"/>
</dbReference>
<reference evidence="3" key="1">
    <citation type="submission" date="2020-05" db="EMBL/GenBank/DDBJ databases">
        <authorList>
            <person name="Chiriac C."/>
            <person name="Salcher M."/>
            <person name="Ghai R."/>
            <person name="Kavagutti S V."/>
        </authorList>
    </citation>
    <scope>NUCLEOTIDE SEQUENCE</scope>
</reference>
<dbReference type="AlphaFoldDB" id="A0A6J7D716"/>
<gene>
    <name evidence="3" type="ORF">UFOPK3444_00394</name>
</gene>
<keyword evidence="1" id="KW-0812">Transmembrane</keyword>
<protein>
    <submittedName>
        <fullName evidence="3">Unannotated protein</fullName>
    </submittedName>
</protein>
<evidence type="ECO:0000313" key="3">
    <source>
        <dbReference type="EMBL" id="CAB4864928.1"/>
    </source>
</evidence>
<feature type="transmembrane region" description="Helical" evidence="1">
    <location>
        <begin position="71"/>
        <end position="103"/>
    </location>
</feature>
<dbReference type="PANTHER" id="PTHR42903:SF1">
    <property type="entry name" value="INNER MEMBRANE PROTEIN YCCF"/>
    <property type="match status" value="1"/>
</dbReference>
<feature type="domain" description="Inner membrane component" evidence="2">
    <location>
        <begin position="4"/>
        <end position="54"/>
    </location>
</feature>
<dbReference type="GO" id="GO:0005886">
    <property type="term" value="C:plasma membrane"/>
    <property type="evidence" value="ECO:0007669"/>
    <property type="project" value="TreeGrafter"/>
</dbReference>
<evidence type="ECO:0000256" key="1">
    <source>
        <dbReference type="SAM" id="Phobius"/>
    </source>
</evidence>